<evidence type="ECO:0000256" key="8">
    <source>
        <dbReference type="ARBA" id="ARBA00023052"/>
    </source>
</evidence>
<comment type="pathway">
    <text evidence="1 10">Metabolic intermediate biosynthesis; 1-deoxy-D-xylulose 5-phosphate biosynthesis; 1-deoxy-D-xylulose 5-phosphate from D-glyceraldehyde 3-phosphate and pyruvate: step 1/1.</text>
</comment>
<dbReference type="NCBIfam" id="TIGR00204">
    <property type="entry name" value="dxs"/>
    <property type="match status" value="1"/>
</dbReference>
<dbReference type="PANTHER" id="PTHR43322:SF5">
    <property type="entry name" value="1-DEOXY-D-XYLULOSE-5-PHOSPHATE SYNTHASE, CHLOROPLASTIC"/>
    <property type="match status" value="1"/>
</dbReference>
<dbReference type="InterPro" id="IPR009014">
    <property type="entry name" value="Transketo_C/PFOR_II"/>
</dbReference>
<evidence type="ECO:0000256" key="7">
    <source>
        <dbReference type="ARBA" id="ARBA00022977"/>
    </source>
</evidence>
<dbReference type="Pfam" id="PF02780">
    <property type="entry name" value="Transketolase_C"/>
    <property type="match status" value="1"/>
</dbReference>
<dbReference type="InterPro" id="IPR033248">
    <property type="entry name" value="Transketolase_C"/>
</dbReference>
<dbReference type="AlphaFoldDB" id="A0A2T1A5A7"/>
<dbReference type="OrthoDB" id="9803371at2"/>
<comment type="subunit">
    <text evidence="3 10">Homodimer.</text>
</comment>
<comment type="cofactor">
    <cofactor evidence="10">
        <name>Mg(2+)</name>
        <dbReference type="ChEBI" id="CHEBI:18420"/>
    </cofactor>
    <text evidence="10">Binds 1 Mg(2+) ion per subunit.</text>
</comment>
<evidence type="ECO:0000256" key="2">
    <source>
        <dbReference type="ARBA" id="ARBA00011081"/>
    </source>
</evidence>
<dbReference type="EC" id="2.2.1.7" evidence="10"/>
<dbReference type="InterPro" id="IPR005477">
    <property type="entry name" value="Dxylulose-5-P_synthase"/>
</dbReference>
<dbReference type="NCBIfam" id="NF003933">
    <property type="entry name" value="PRK05444.2-2"/>
    <property type="match status" value="1"/>
</dbReference>
<dbReference type="GO" id="GO:0019288">
    <property type="term" value="P:isopentenyl diphosphate biosynthetic process, methylerythritol 4-phosphate pathway"/>
    <property type="evidence" value="ECO:0007669"/>
    <property type="project" value="TreeGrafter"/>
</dbReference>
<dbReference type="GO" id="GO:0008661">
    <property type="term" value="F:1-deoxy-D-xylulose-5-phosphate synthase activity"/>
    <property type="evidence" value="ECO:0007669"/>
    <property type="project" value="UniProtKB-UniRule"/>
</dbReference>
<dbReference type="PROSITE" id="PS00802">
    <property type="entry name" value="TRANSKETOLASE_2"/>
    <property type="match status" value="1"/>
</dbReference>
<accession>A0A2T1A5A7</accession>
<evidence type="ECO:0000256" key="10">
    <source>
        <dbReference type="HAMAP-Rule" id="MF_00315"/>
    </source>
</evidence>
<dbReference type="InterPro" id="IPR029061">
    <property type="entry name" value="THDP-binding"/>
</dbReference>
<evidence type="ECO:0000313" key="12">
    <source>
        <dbReference type="EMBL" id="PRZ43667.1"/>
    </source>
</evidence>
<dbReference type="PROSITE" id="PS00801">
    <property type="entry name" value="TRANSKETOLASE_1"/>
    <property type="match status" value="1"/>
</dbReference>
<dbReference type="EMBL" id="PVUE01000002">
    <property type="protein sequence ID" value="PRZ43667.1"/>
    <property type="molecule type" value="Genomic_DNA"/>
</dbReference>
<comment type="caution">
    <text evidence="12">The sequence shown here is derived from an EMBL/GenBank/DDBJ whole genome shotgun (WGS) entry which is preliminary data.</text>
</comment>
<gene>
    <name evidence="10" type="primary">dxs</name>
    <name evidence="12" type="ORF">CLV47_102358</name>
</gene>
<feature type="binding site" evidence="10">
    <location>
        <position position="285"/>
    </location>
    <ligand>
        <name>thiamine diphosphate</name>
        <dbReference type="ChEBI" id="CHEBI:58937"/>
    </ligand>
</feature>
<dbReference type="GO" id="GO:0030976">
    <property type="term" value="F:thiamine pyrophosphate binding"/>
    <property type="evidence" value="ECO:0007669"/>
    <property type="project" value="UniProtKB-UniRule"/>
</dbReference>
<keyword evidence="6 10" id="KW-0460">Magnesium</keyword>
<reference evidence="12 13" key="1">
    <citation type="submission" date="2018-03" db="EMBL/GenBank/DDBJ databases">
        <title>Genomic Encyclopedia of Archaeal and Bacterial Type Strains, Phase II (KMG-II): from individual species to whole genera.</title>
        <authorList>
            <person name="Goeker M."/>
        </authorList>
    </citation>
    <scope>NUCLEOTIDE SEQUENCE [LARGE SCALE GENOMIC DNA]</scope>
    <source>
        <strain evidence="12 13">DSM 100065</strain>
    </source>
</reference>
<keyword evidence="5 10" id="KW-0479">Metal-binding</keyword>
<evidence type="ECO:0000256" key="4">
    <source>
        <dbReference type="ARBA" id="ARBA00022679"/>
    </source>
</evidence>
<organism evidence="12 13">
    <name type="scientific">Antricoccus suffuscus</name>
    <dbReference type="NCBI Taxonomy" id="1629062"/>
    <lineage>
        <taxon>Bacteria</taxon>
        <taxon>Bacillati</taxon>
        <taxon>Actinomycetota</taxon>
        <taxon>Actinomycetes</taxon>
        <taxon>Geodermatophilales</taxon>
        <taxon>Antricoccaceae</taxon>
        <taxon>Antricoccus</taxon>
    </lineage>
</organism>
<evidence type="ECO:0000256" key="6">
    <source>
        <dbReference type="ARBA" id="ARBA00022842"/>
    </source>
</evidence>
<dbReference type="InterPro" id="IPR020826">
    <property type="entry name" value="Transketolase_BS"/>
</dbReference>
<keyword evidence="13" id="KW-1185">Reference proteome</keyword>
<evidence type="ECO:0000256" key="5">
    <source>
        <dbReference type="ARBA" id="ARBA00022723"/>
    </source>
</evidence>
<dbReference type="FunFam" id="3.40.50.970:FF:000005">
    <property type="entry name" value="1-deoxy-D-xylulose-5-phosphate synthase"/>
    <property type="match status" value="1"/>
</dbReference>
<comment type="catalytic activity">
    <reaction evidence="10">
        <text>D-glyceraldehyde 3-phosphate + pyruvate + H(+) = 1-deoxy-D-xylulose 5-phosphate + CO2</text>
        <dbReference type="Rhea" id="RHEA:12605"/>
        <dbReference type="ChEBI" id="CHEBI:15361"/>
        <dbReference type="ChEBI" id="CHEBI:15378"/>
        <dbReference type="ChEBI" id="CHEBI:16526"/>
        <dbReference type="ChEBI" id="CHEBI:57792"/>
        <dbReference type="ChEBI" id="CHEBI:59776"/>
        <dbReference type="EC" id="2.2.1.7"/>
    </reaction>
</comment>
<dbReference type="HAMAP" id="MF_00315">
    <property type="entry name" value="DXP_synth"/>
    <property type="match status" value="1"/>
</dbReference>
<dbReference type="PANTHER" id="PTHR43322">
    <property type="entry name" value="1-D-DEOXYXYLULOSE 5-PHOSPHATE SYNTHASE-RELATED"/>
    <property type="match status" value="1"/>
</dbReference>
<dbReference type="SMART" id="SM00861">
    <property type="entry name" value="Transket_pyr"/>
    <property type="match status" value="1"/>
</dbReference>
<evidence type="ECO:0000259" key="11">
    <source>
        <dbReference type="SMART" id="SM00861"/>
    </source>
</evidence>
<comment type="similarity">
    <text evidence="2 10">Belongs to the transketolase family. DXPS subfamily.</text>
</comment>
<feature type="binding site" evidence="10">
    <location>
        <begin position="114"/>
        <end position="116"/>
    </location>
    <ligand>
        <name>thiamine diphosphate</name>
        <dbReference type="ChEBI" id="CHEBI:58937"/>
    </ligand>
</feature>
<keyword evidence="8 10" id="KW-0786">Thiamine pyrophosphate</keyword>
<dbReference type="GO" id="GO:0005829">
    <property type="term" value="C:cytosol"/>
    <property type="evidence" value="ECO:0007669"/>
    <property type="project" value="TreeGrafter"/>
</dbReference>
<dbReference type="SUPFAM" id="SSF52922">
    <property type="entry name" value="TK C-terminal domain-like"/>
    <property type="match status" value="1"/>
</dbReference>
<dbReference type="Pfam" id="PF13292">
    <property type="entry name" value="DXP_synthase_N"/>
    <property type="match status" value="1"/>
</dbReference>
<feature type="binding site" evidence="10">
    <location>
        <begin position="146"/>
        <end position="147"/>
    </location>
    <ligand>
        <name>thiamine diphosphate</name>
        <dbReference type="ChEBI" id="CHEBI:58937"/>
    </ligand>
</feature>
<feature type="binding site" evidence="10">
    <location>
        <position position="174"/>
    </location>
    <ligand>
        <name>Mg(2+)</name>
        <dbReference type="ChEBI" id="CHEBI:18420"/>
    </ligand>
</feature>
<dbReference type="Gene3D" id="3.40.50.920">
    <property type="match status" value="1"/>
</dbReference>
<feature type="binding site" evidence="10">
    <location>
        <position position="145"/>
    </location>
    <ligand>
        <name>Mg(2+)</name>
        <dbReference type="ChEBI" id="CHEBI:18420"/>
    </ligand>
</feature>
<name>A0A2T1A5A7_9ACTN</name>
<dbReference type="Proteomes" id="UP000237752">
    <property type="component" value="Unassembled WGS sequence"/>
</dbReference>
<keyword evidence="9 10" id="KW-0414">Isoprene biosynthesis</keyword>
<evidence type="ECO:0000256" key="9">
    <source>
        <dbReference type="ARBA" id="ARBA00023229"/>
    </source>
</evidence>
<dbReference type="Gene3D" id="3.40.50.970">
    <property type="match status" value="2"/>
</dbReference>
<evidence type="ECO:0000256" key="3">
    <source>
        <dbReference type="ARBA" id="ARBA00011738"/>
    </source>
</evidence>
<keyword evidence="7 10" id="KW-0784">Thiamine biosynthesis</keyword>
<feature type="binding site" evidence="10">
    <location>
        <position position="174"/>
    </location>
    <ligand>
        <name>thiamine diphosphate</name>
        <dbReference type="ChEBI" id="CHEBI:58937"/>
    </ligand>
</feature>
<dbReference type="CDD" id="cd02007">
    <property type="entry name" value="TPP_DXS"/>
    <property type="match status" value="1"/>
</dbReference>
<evidence type="ECO:0000256" key="1">
    <source>
        <dbReference type="ARBA" id="ARBA00004980"/>
    </source>
</evidence>
<proteinExistence type="inferred from homology"/>
<dbReference type="GO" id="GO:0016114">
    <property type="term" value="P:terpenoid biosynthetic process"/>
    <property type="evidence" value="ECO:0007669"/>
    <property type="project" value="UniProtKB-UniRule"/>
</dbReference>
<feature type="binding site" evidence="10">
    <location>
        <position position="73"/>
    </location>
    <ligand>
        <name>thiamine diphosphate</name>
        <dbReference type="ChEBI" id="CHEBI:58937"/>
    </ligand>
</feature>
<dbReference type="CDD" id="cd07033">
    <property type="entry name" value="TPP_PYR_DXS_TK_like"/>
    <property type="match status" value="1"/>
</dbReference>
<feature type="domain" description="Transketolase-like pyrimidine-binding" evidence="11">
    <location>
        <begin position="315"/>
        <end position="479"/>
    </location>
</feature>
<dbReference type="GO" id="GO:0000287">
    <property type="term" value="F:magnesium ion binding"/>
    <property type="evidence" value="ECO:0007669"/>
    <property type="project" value="UniProtKB-UniRule"/>
</dbReference>
<comment type="cofactor">
    <cofactor evidence="10">
        <name>thiamine diphosphate</name>
        <dbReference type="ChEBI" id="CHEBI:58937"/>
    </cofactor>
    <text evidence="10">Binds 1 thiamine pyrophosphate per subunit.</text>
</comment>
<sequence>MDLLPGVSSPSDLRRIPASRLPELAEEIRDFLITKVSRTGGHIGPNLGVVELTIALHRVFDSPREPLVFDVGHQIYVHKILTGRQAGFDKLRARGGVSGYGNTTESVHDWSESSHASASLSYVDGLSKAFEIEGDPRPVVAVIGDGALTGGMAWEALNNIAAGGRPVVIVVNDNGRSYSPTIGGVATRLAALRLTPRYEKTLDKFRSAINATPVVGPVLYDALHGIKVGIKDMVSPQGMFADLGMKYVGPVDGHDVAAVENALQLAKDYGSPVIVHCVTHKGFGYAPAENHEQDLFHGPGAFNPETGEPVAVPSTSWTDVFADELATIGADRDNVVAITAAMLHPTGLARFAEDFPARTFDVGIAEQHALTSAAGLAMGGLHPVVALYSTFLNRAFDQFVMDIALHGVGVTVCLDRSGITGNDGPSHNGVWDLSLLSAVPGVRIAAPRDGETLRLELREAVAVDDAPTVLRWSKGTKSADIAAVERNDGYDVLAHGMSKDVAIVTVGPMAAVGLEVATALAQRGIDATVIDPRWVIPVSDELTNCLTEFALVVTVEDGLRLGGVGSAISQAIRDTGSLTPTREIGVPSVFPQHGSRDEVLRECGLSADLITDNIASWYARIHGPHEVSALRNNSQV</sequence>
<keyword evidence="4 10" id="KW-0808">Transferase</keyword>
<dbReference type="RefSeq" id="WP_106347803.1">
    <property type="nucleotide sequence ID" value="NZ_PVUE01000002.1"/>
</dbReference>
<evidence type="ECO:0000313" key="13">
    <source>
        <dbReference type="Proteomes" id="UP000237752"/>
    </source>
</evidence>
<protein>
    <recommendedName>
        <fullName evidence="10">1-deoxy-D-xylulose-5-phosphate synthase</fullName>
        <ecNumber evidence="10">2.2.1.7</ecNumber>
    </recommendedName>
    <alternativeName>
        <fullName evidence="10">1-deoxyxylulose-5-phosphate synthase</fullName>
        <shortName evidence="10">DXP synthase</shortName>
        <shortName evidence="10">DXPS</shortName>
    </alternativeName>
</protein>
<dbReference type="SUPFAM" id="SSF52518">
    <property type="entry name" value="Thiamin diphosphate-binding fold (THDP-binding)"/>
    <property type="match status" value="1"/>
</dbReference>
<dbReference type="UniPathway" id="UPA00064">
    <property type="reaction ID" value="UER00091"/>
</dbReference>
<dbReference type="GO" id="GO:0009228">
    <property type="term" value="P:thiamine biosynthetic process"/>
    <property type="evidence" value="ECO:0007669"/>
    <property type="project" value="UniProtKB-UniRule"/>
</dbReference>
<dbReference type="Pfam" id="PF02779">
    <property type="entry name" value="Transket_pyr"/>
    <property type="match status" value="1"/>
</dbReference>
<comment type="function">
    <text evidence="10">Catalyzes the acyloin condensation reaction between C atoms 2 and 3 of pyruvate and glyceraldehyde 3-phosphate to yield 1-deoxy-D-xylulose-5-phosphate (DXP).</text>
</comment>
<dbReference type="InterPro" id="IPR005475">
    <property type="entry name" value="Transketolase-like_Pyr-bd"/>
</dbReference>
<dbReference type="InterPro" id="IPR049557">
    <property type="entry name" value="Transketolase_CS"/>
</dbReference>
<feature type="binding site" evidence="10">
    <location>
        <position position="366"/>
    </location>
    <ligand>
        <name>thiamine diphosphate</name>
        <dbReference type="ChEBI" id="CHEBI:58937"/>
    </ligand>
</feature>